<evidence type="ECO:0000256" key="1">
    <source>
        <dbReference type="ARBA" id="ARBA00010790"/>
    </source>
</evidence>
<dbReference type="OrthoDB" id="269227at2759"/>
<reference evidence="4" key="1">
    <citation type="submission" date="2022-10" db="EMBL/GenBank/DDBJ databases">
        <title>Tapping the CABI collections for fungal endophytes: first genome assemblies for Collariella, Neodidymelliopsis, Ascochyta clinopodiicola, Didymella pomorum, Didymosphaeria variabile, Neocosmospora piperis and Neocucurbitaria cava.</title>
        <authorList>
            <person name="Hill R."/>
        </authorList>
    </citation>
    <scope>NUCLEOTIDE SEQUENCE</scope>
    <source>
        <strain evidence="4">IMI 355082</strain>
    </source>
</reference>
<dbReference type="Gene3D" id="3.50.50.60">
    <property type="entry name" value="FAD/NAD(P)-binding domain"/>
    <property type="match status" value="1"/>
</dbReference>
<protein>
    <recommendedName>
        <fullName evidence="3">Glucose-methanol-choline oxidoreductase N-terminal domain-containing protein</fullName>
    </recommendedName>
</protein>
<dbReference type="GO" id="GO:0050660">
    <property type="term" value="F:flavin adenine dinucleotide binding"/>
    <property type="evidence" value="ECO:0007669"/>
    <property type="project" value="InterPro"/>
</dbReference>
<proteinExistence type="inferred from homology"/>
<keyword evidence="2" id="KW-0274">FAD</keyword>
<dbReference type="AlphaFoldDB" id="A0A9W8YWL9"/>
<comment type="cofactor">
    <cofactor evidence="2">
        <name>FAD</name>
        <dbReference type="ChEBI" id="CHEBI:57692"/>
    </cofactor>
</comment>
<dbReference type="InterPro" id="IPR007867">
    <property type="entry name" value="GMC_OxRtase_C"/>
</dbReference>
<dbReference type="InterPro" id="IPR036188">
    <property type="entry name" value="FAD/NAD-bd_sf"/>
</dbReference>
<comment type="similarity">
    <text evidence="1">Belongs to the GMC oxidoreductase family.</text>
</comment>
<comment type="caution">
    <text evidence="4">The sequence shown here is derived from an EMBL/GenBank/DDBJ whole genome shotgun (WGS) entry which is preliminary data.</text>
</comment>
<organism evidence="4 5">
    <name type="scientific">Gnomoniopsis smithogilvyi</name>
    <dbReference type="NCBI Taxonomy" id="1191159"/>
    <lineage>
        <taxon>Eukaryota</taxon>
        <taxon>Fungi</taxon>
        <taxon>Dikarya</taxon>
        <taxon>Ascomycota</taxon>
        <taxon>Pezizomycotina</taxon>
        <taxon>Sordariomycetes</taxon>
        <taxon>Sordariomycetidae</taxon>
        <taxon>Diaporthales</taxon>
        <taxon>Gnomoniaceae</taxon>
        <taxon>Gnomoniopsis</taxon>
    </lineage>
</organism>
<keyword evidence="5" id="KW-1185">Reference proteome</keyword>
<dbReference type="InterPro" id="IPR012132">
    <property type="entry name" value="GMC_OxRdtase"/>
</dbReference>
<evidence type="ECO:0000313" key="4">
    <source>
        <dbReference type="EMBL" id="KAJ4393309.1"/>
    </source>
</evidence>
<dbReference type="PANTHER" id="PTHR11552:SF210">
    <property type="entry name" value="GLUCOSE-METHANOL-CHOLINE OXIDOREDUCTASE N-TERMINAL DOMAIN-CONTAINING PROTEIN-RELATED"/>
    <property type="match status" value="1"/>
</dbReference>
<dbReference type="EMBL" id="JAPEVB010000002">
    <property type="protein sequence ID" value="KAJ4393309.1"/>
    <property type="molecule type" value="Genomic_DNA"/>
</dbReference>
<dbReference type="InterPro" id="IPR000172">
    <property type="entry name" value="GMC_OxRdtase_N"/>
</dbReference>
<dbReference type="Proteomes" id="UP001140453">
    <property type="component" value="Unassembled WGS sequence"/>
</dbReference>
<dbReference type="Gene3D" id="3.30.560.10">
    <property type="entry name" value="Glucose Oxidase, domain 3"/>
    <property type="match status" value="1"/>
</dbReference>
<sequence>MASVDTSSVEGLNSHYDFVIVGGGTAGLVVASRLTEDEGCQVLVLEAGVNRLNDPRINIQGLAASTYFDPDYDWCITTAPQSGLNGRRLAQCLGKTLGGSSAINLGMVIYPSKSGFDTWAKLNNKGWAWENMEPYFRKSHTYTAPSDKTKDDLMLDYVGPGNGTNGPLQISFGSGEGYTPFCQAWPRAWRNLHKPINGDPISGVSTGAFNNPASMHPETRERSHAGNAYLSEEVAKRPNLRIVTEALVHKVVLTKIDGAFRATGVEFTAKDGQTRQITADHKVVLAAGAVKTPQLLELSGVGNKDVLAKNNVECLVENPGVGENLQDHGYVPFSWEVADPMTSGDQLRNPVVMEALMGAFQAAKAGPLSVNGLASAFYPLLEEDQTGKLVPGSVPRLLEEVDQAGVQPEVLREQICTPDDCSAQFTLAPFQLNPEEGHSPAKVYGMGTDGFYASMVAVLNHPFSRGSTHIQSSSAADAPLLDPRTMSHPLDLELHARHVLVLEKLRDTEPLNSLFKKDGRRLHNGGKRVETLEEAKKMVAERYTPHYHICGTAAMMPRETGGVVDSELNVYGVNDLKVVDASIFPLIPRGNIQMSVFAVAEKAADILKADWQRK</sequence>
<dbReference type="GO" id="GO:0016614">
    <property type="term" value="F:oxidoreductase activity, acting on CH-OH group of donors"/>
    <property type="evidence" value="ECO:0007669"/>
    <property type="project" value="InterPro"/>
</dbReference>
<feature type="binding site" evidence="2">
    <location>
        <position position="248"/>
    </location>
    <ligand>
        <name>FAD</name>
        <dbReference type="ChEBI" id="CHEBI:57692"/>
    </ligand>
</feature>
<feature type="domain" description="Glucose-methanol-choline oxidoreductase N-terminal" evidence="3">
    <location>
        <begin position="288"/>
        <end position="302"/>
    </location>
</feature>
<dbReference type="Pfam" id="PF05199">
    <property type="entry name" value="GMC_oxred_C"/>
    <property type="match status" value="1"/>
</dbReference>
<dbReference type="PROSITE" id="PS00624">
    <property type="entry name" value="GMC_OXRED_2"/>
    <property type="match status" value="1"/>
</dbReference>
<dbReference type="PANTHER" id="PTHR11552">
    <property type="entry name" value="GLUCOSE-METHANOL-CHOLINE GMC OXIDOREDUCTASE"/>
    <property type="match status" value="1"/>
</dbReference>
<dbReference type="SUPFAM" id="SSF51905">
    <property type="entry name" value="FAD/NAD(P)-binding domain"/>
    <property type="match status" value="1"/>
</dbReference>
<keyword evidence="2" id="KW-0285">Flavoprotein</keyword>
<gene>
    <name evidence="4" type="ORF">N0V93_002517</name>
</gene>
<evidence type="ECO:0000259" key="3">
    <source>
        <dbReference type="PROSITE" id="PS00624"/>
    </source>
</evidence>
<dbReference type="SUPFAM" id="SSF54373">
    <property type="entry name" value="FAD-linked reductases, C-terminal domain"/>
    <property type="match status" value="1"/>
</dbReference>
<name>A0A9W8YWL9_9PEZI</name>
<evidence type="ECO:0000313" key="5">
    <source>
        <dbReference type="Proteomes" id="UP001140453"/>
    </source>
</evidence>
<dbReference type="PIRSF" id="PIRSF000137">
    <property type="entry name" value="Alcohol_oxidase"/>
    <property type="match status" value="1"/>
</dbReference>
<evidence type="ECO:0000256" key="2">
    <source>
        <dbReference type="PIRSR" id="PIRSR000137-2"/>
    </source>
</evidence>
<dbReference type="Pfam" id="PF00732">
    <property type="entry name" value="GMC_oxred_N"/>
    <property type="match status" value="1"/>
</dbReference>
<accession>A0A9W8YWL9</accession>